<comment type="caution">
    <text evidence="9">The sequence shown here is derived from an EMBL/GenBank/DDBJ whole genome shotgun (WGS) entry which is preliminary data.</text>
</comment>
<accession>A0A934WW10</accession>
<dbReference type="PIRSF" id="PIRSF036894">
    <property type="entry name" value="PMI_Firm_short"/>
    <property type="match status" value="1"/>
</dbReference>
<evidence type="ECO:0000313" key="9">
    <source>
        <dbReference type="EMBL" id="MBK6264093.1"/>
    </source>
</evidence>
<dbReference type="SUPFAM" id="SSF51182">
    <property type="entry name" value="RmlC-like cupins"/>
    <property type="match status" value="1"/>
</dbReference>
<dbReference type="CDD" id="cd07010">
    <property type="entry name" value="cupin_PMI_type_I_N_bac"/>
    <property type="match status" value="1"/>
</dbReference>
<evidence type="ECO:0000259" key="7">
    <source>
        <dbReference type="Pfam" id="PF20511"/>
    </source>
</evidence>
<dbReference type="Pfam" id="PF21621">
    <property type="entry name" value="MPI_cupin_dom"/>
    <property type="match status" value="1"/>
</dbReference>
<evidence type="ECO:0000256" key="6">
    <source>
        <dbReference type="PIRSR" id="PIRSR036894-2"/>
    </source>
</evidence>
<evidence type="ECO:0000256" key="2">
    <source>
        <dbReference type="ARBA" id="ARBA00022833"/>
    </source>
</evidence>
<evidence type="ECO:0000256" key="3">
    <source>
        <dbReference type="ARBA" id="ARBA00029741"/>
    </source>
</evidence>
<dbReference type="RefSeq" id="WP_201429768.1">
    <property type="nucleotide sequence ID" value="NZ_JAEQBW010000001.1"/>
</dbReference>
<dbReference type="InterPro" id="IPR046457">
    <property type="entry name" value="PMI_typeI_cat"/>
</dbReference>
<name>A0A934WW10_9BACT</name>
<dbReference type="PANTHER" id="PTHR42742">
    <property type="entry name" value="TRANSCRIPTIONAL REPRESSOR MPRA"/>
    <property type="match status" value="1"/>
</dbReference>
<evidence type="ECO:0000313" key="10">
    <source>
        <dbReference type="Proteomes" id="UP000611723"/>
    </source>
</evidence>
<dbReference type="Pfam" id="PF20511">
    <property type="entry name" value="PMI_typeI_cat"/>
    <property type="match status" value="1"/>
</dbReference>
<dbReference type="GO" id="GO:0008270">
    <property type="term" value="F:zinc ion binding"/>
    <property type="evidence" value="ECO:0007669"/>
    <property type="project" value="InterPro"/>
</dbReference>
<protein>
    <recommendedName>
        <fullName evidence="3">Phosphohexomutase</fullName>
    </recommendedName>
    <alternativeName>
        <fullName evidence="4">Phosphomannose isomerase</fullName>
    </alternativeName>
</protein>
<dbReference type="InterPro" id="IPR014710">
    <property type="entry name" value="RmlC-like_jellyroll"/>
</dbReference>
<evidence type="ECO:0000256" key="4">
    <source>
        <dbReference type="ARBA" id="ARBA00030762"/>
    </source>
</evidence>
<dbReference type="EMBL" id="JAEQBW010000001">
    <property type="protein sequence ID" value="MBK6264093.1"/>
    <property type="molecule type" value="Genomic_DNA"/>
</dbReference>
<dbReference type="GO" id="GO:0005975">
    <property type="term" value="P:carbohydrate metabolic process"/>
    <property type="evidence" value="ECO:0007669"/>
    <property type="project" value="InterPro"/>
</dbReference>
<dbReference type="PANTHER" id="PTHR42742:SF3">
    <property type="entry name" value="FRUCTOKINASE"/>
    <property type="match status" value="1"/>
</dbReference>
<sequence>MLDYPLKFIPILVEKIWGGNKLTTILNKHSDKEFIGESWELSDLPDHVSKVANGSLAGKSINELLSTYKDQLLGQKIYAAFGDHFPLLIKFIDAKKPLSVQLHPNDDLARKRHNTSGKTEMWYIMQADEGANIFIGFKETTTKDEYLKHLKANKITDLLNTEEVSKGNSFFINTGKVHAIGAGVLLAEIQQTSDITYRIYDWGRKDKDGHGRELHTELALDAINFEKKDDFKLHYQKKQNESSSLACCPYFTTNFLPVKGKLNKDYNQLDSFIIFMCVSGSCKIGINGNFENIQKGETVLIPARNKQVVIESEGCELLEVYIE</sequence>
<feature type="domain" description="Phosphomannose isomerase type I catalytic" evidence="7">
    <location>
        <begin position="11"/>
        <end position="117"/>
    </location>
</feature>
<dbReference type="GO" id="GO:0004476">
    <property type="term" value="F:mannose-6-phosphate isomerase activity"/>
    <property type="evidence" value="ECO:0007669"/>
    <property type="project" value="InterPro"/>
</dbReference>
<dbReference type="InterPro" id="IPR011051">
    <property type="entry name" value="RmlC_Cupin_sf"/>
</dbReference>
<reference evidence="9" key="1">
    <citation type="submission" date="2021-01" db="EMBL/GenBank/DDBJ databases">
        <title>Marivirga aurantiaca sp. nov., isolated from intertidal surface sediments.</title>
        <authorList>
            <person name="Zhang M."/>
        </authorList>
    </citation>
    <scope>NUCLEOTIDE SEQUENCE</scope>
    <source>
        <strain evidence="9">S37H4</strain>
    </source>
</reference>
<feature type="binding site" evidence="5">
    <location>
        <position position="120"/>
    </location>
    <ligand>
        <name>Zn(2+)</name>
        <dbReference type="ChEBI" id="CHEBI:29105"/>
    </ligand>
</feature>
<keyword evidence="1 5" id="KW-0479">Metal-binding</keyword>
<dbReference type="InterPro" id="IPR051804">
    <property type="entry name" value="Carb_Metab_Reg_Kinase/Isom"/>
</dbReference>
<gene>
    <name evidence="9" type="ORF">JKA74_03510</name>
</gene>
<organism evidence="9 10">
    <name type="scientific">Marivirga aurantiaca</name>
    <dbReference type="NCBI Taxonomy" id="2802615"/>
    <lineage>
        <taxon>Bacteria</taxon>
        <taxon>Pseudomonadati</taxon>
        <taxon>Bacteroidota</taxon>
        <taxon>Cytophagia</taxon>
        <taxon>Cytophagales</taxon>
        <taxon>Marivirgaceae</taxon>
        <taxon>Marivirga</taxon>
    </lineage>
</organism>
<keyword evidence="9" id="KW-0413">Isomerase</keyword>
<feature type="binding site" evidence="5">
    <location>
        <position position="103"/>
    </location>
    <ligand>
        <name>Zn(2+)</name>
        <dbReference type="ChEBI" id="CHEBI:29105"/>
    </ligand>
</feature>
<dbReference type="AlphaFoldDB" id="A0A934WW10"/>
<dbReference type="Gene3D" id="2.60.120.10">
    <property type="entry name" value="Jelly Rolls"/>
    <property type="match status" value="2"/>
</dbReference>
<evidence type="ECO:0000259" key="8">
    <source>
        <dbReference type="Pfam" id="PF21621"/>
    </source>
</evidence>
<keyword evidence="10" id="KW-1185">Reference proteome</keyword>
<dbReference type="InterPro" id="IPR049071">
    <property type="entry name" value="MPI_cupin_dom"/>
</dbReference>
<feature type="active site" evidence="6">
    <location>
        <position position="198"/>
    </location>
</feature>
<feature type="domain" description="Mannose-6-phosphate isomerase cupin" evidence="8">
    <location>
        <begin position="248"/>
        <end position="321"/>
    </location>
</feature>
<proteinExistence type="predicted"/>
<evidence type="ECO:0000256" key="5">
    <source>
        <dbReference type="PIRSR" id="PIRSR036894-1"/>
    </source>
</evidence>
<comment type="cofactor">
    <cofactor evidence="5">
        <name>Zn(2+)</name>
        <dbReference type="ChEBI" id="CHEBI:29105"/>
    </cofactor>
    <text evidence="5">Binds 1 zinc ion per subunit.</text>
</comment>
<dbReference type="Proteomes" id="UP000611723">
    <property type="component" value="Unassembled WGS sequence"/>
</dbReference>
<feature type="binding site" evidence="5">
    <location>
        <position position="178"/>
    </location>
    <ligand>
        <name>Zn(2+)</name>
        <dbReference type="ChEBI" id="CHEBI:29105"/>
    </ligand>
</feature>
<dbReference type="InterPro" id="IPR014628">
    <property type="entry name" value="Man6P_isomerase_Firm_short"/>
</dbReference>
<keyword evidence="2 5" id="KW-0862">Zinc</keyword>
<evidence type="ECO:0000256" key="1">
    <source>
        <dbReference type="ARBA" id="ARBA00022723"/>
    </source>
</evidence>